<reference evidence="5 6" key="1">
    <citation type="submission" date="2015-03" db="EMBL/GenBank/DDBJ databases">
        <title>Genomics and transcriptomics of the oil-accumulating basidiomycete yeast T. oleaginosus allow insights into substrate utilization and the diverse evolutionary trajectories of mating systems in fungi.</title>
        <authorList>
            <consortium name="DOE Joint Genome Institute"/>
            <person name="Kourist R."/>
            <person name="Kracht O."/>
            <person name="Bracharz F."/>
            <person name="Lipzen A."/>
            <person name="Nolan M."/>
            <person name="Ohm R."/>
            <person name="Grigoriev I."/>
            <person name="Sun S."/>
            <person name="Heitman J."/>
            <person name="Bruck T."/>
            <person name="Nowrousian M."/>
        </authorList>
    </citation>
    <scope>NUCLEOTIDE SEQUENCE [LARGE SCALE GENOMIC DNA]</scope>
    <source>
        <strain evidence="5 6">IBC0246</strain>
    </source>
</reference>
<evidence type="ECO:0000256" key="2">
    <source>
        <dbReference type="SAM" id="MobiDB-lite"/>
    </source>
</evidence>
<protein>
    <recommendedName>
        <fullName evidence="7">Glutathione S-transferase</fullName>
    </recommendedName>
</protein>
<dbReference type="OrthoDB" id="2098326at2759"/>
<evidence type="ECO:0000313" key="5">
    <source>
        <dbReference type="EMBL" id="KLT41018.1"/>
    </source>
</evidence>
<dbReference type="STRING" id="879819.A0A0J0XIY0"/>
<organism evidence="5 6">
    <name type="scientific">Cutaneotrichosporon oleaginosum</name>
    <dbReference type="NCBI Taxonomy" id="879819"/>
    <lineage>
        <taxon>Eukaryota</taxon>
        <taxon>Fungi</taxon>
        <taxon>Dikarya</taxon>
        <taxon>Basidiomycota</taxon>
        <taxon>Agaricomycotina</taxon>
        <taxon>Tremellomycetes</taxon>
        <taxon>Trichosporonales</taxon>
        <taxon>Trichosporonaceae</taxon>
        <taxon>Cutaneotrichosporon</taxon>
    </lineage>
</organism>
<dbReference type="Pfam" id="PF13409">
    <property type="entry name" value="GST_N_2"/>
    <property type="match status" value="1"/>
</dbReference>
<feature type="domain" description="GST N-terminal" evidence="3">
    <location>
        <begin position="3"/>
        <end position="84"/>
    </location>
</feature>
<dbReference type="PANTHER" id="PTHR44051">
    <property type="entry name" value="GLUTATHIONE S-TRANSFERASE-RELATED"/>
    <property type="match status" value="1"/>
</dbReference>
<gene>
    <name evidence="5" type="ORF">CC85DRAFT_262658</name>
</gene>
<keyword evidence="6" id="KW-1185">Reference proteome</keyword>
<dbReference type="PANTHER" id="PTHR44051:SF9">
    <property type="entry name" value="GLUTATHIONE S-TRANSFERASE 1"/>
    <property type="match status" value="1"/>
</dbReference>
<feature type="domain" description="GST C-terminal" evidence="4">
    <location>
        <begin position="86"/>
        <end position="236"/>
    </location>
</feature>
<dbReference type="InterPro" id="IPR036282">
    <property type="entry name" value="Glutathione-S-Trfase_C_sf"/>
</dbReference>
<evidence type="ECO:0000313" key="6">
    <source>
        <dbReference type="Proteomes" id="UP000053611"/>
    </source>
</evidence>
<dbReference type="PROSITE" id="PS50404">
    <property type="entry name" value="GST_NTER"/>
    <property type="match status" value="1"/>
</dbReference>
<dbReference type="PROSITE" id="PS50405">
    <property type="entry name" value="GST_CTER"/>
    <property type="match status" value="1"/>
</dbReference>
<comment type="similarity">
    <text evidence="1">Belongs to the GST superfamily.</text>
</comment>
<evidence type="ECO:0000256" key="1">
    <source>
        <dbReference type="ARBA" id="ARBA00007409"/>
    </source>
</evidence>
<accession>A0A0J0XIY0</accession>
<evidence type="ECO:0000259" key="3">
    <source>
        <dbReference type="PROSITE" id="PS50404"/>
    </source>
</evidence>
<proteinExistence type="inferred from homology"/>
<sequence length="254" mass="28489">MSKARVLVHHLQNSRSNRILWALEELNVPYDVRVHYRTQGWFAGSTLKDVSPLGKSPAVQLDNTVLTESAAILSTLMRTFPTPGIEAEPSPNSLFWSHFSEGSLMLYLQPARFATLGMREVLAGVSGDTATGVKMMNDWFQAWARTHATGALGEAERWLAKHDLFSGSEQLGLGDFMMFFPVNSIAHGRARPGAPRLYELGPASDAWVERMRARPAFKRAIERMKEEEEGQKPPEVREAEARKRAERAKREARA</sequence>
<dbReference type="InterPro" id="IPR004045">
    <property type="entry name" value="Glutathione_S-Trfase_N"/>
</dbReference>
<evidence type="ECO:0008006" key="7">
    <source>
        <dbReference type="Google" id="ProtNLM"/>
    </source>
</evidence>
<name>A0A0J0XIY0_9TREE</name>
<dbReference type="EMBL" id="KQ087224">
    <property type="protein sequence ID" value="KLT41018.1"/>
    <property type="molecule type" value="Genomic_DNA"/>
</dbReference>
<dbReference type="InterPro" id="IPR010987">
    <property type="entry name" value="Glutathione-S-Trfase_C-like"/>
</dbReference>
<dbReference type="GeneID" id="28981511"/>
<dbReference type="Gene3D" id="3.40.30.10">
    <property type="entry name" value="Glutaredoxin"/>
    <property type="match status" value="1"/>
</dbReference>
<dbReference type="CDD" id="cd03046">
    <property type="entry name" value="GST_N_GTT1_like"/>
    <property type="match status" value="1"/>
</dbReference>
<dbReference type="RefSeq" id="XP_018277509.1">
    <property type="nucleotide sequence ID" value="XM_018420908.1"/>
</dbReference>
<dbReference type="Proteomes" id="UP000053611">
    <property type="component" value="Unassembled WGS sequence"/>
</dbReference>
<dbReference type="SUPFAM" id="SSF52833">
    <property type="entry name" value="Thioredoxin-like"/>
    <property type="match status" value="1"/>
</dbReference>
<dbReference type="AlphaFoldDB" id="A0A0J0XIY0"/>
<feature type="region of interest" description="Disordered" evidence="2">
    <location>
        <begin position="223"/>
        <end position="254"/>
    </location>
</feature>
<dbReference type="Gene3D" id="1.20.1050.10">
    <property type="match status" value="1"/>
</dbReference>
<dbReference type="SUPFAM" id="SSF47616">
    <property type="entry name" value="GST C-terminal domain-like"/>
    <property type="match status" value="1"/>
</dbReference>
<evidence type="ECO:0000259" key="4">
    <source>
        <dbReference type="PROSITE" id="PS50405"/>
    </source>
</evidence>
<dbReference type="InterPro" id="IPR036249">
    <property type="entry name" value="Thioredoxin-like_sf"/>
</dbReference>